<organism evidence="8 9">
    <name type="scientific">Bacillus safensis</name>
    <dbReference type="NCBI Taxonomy" id="561879"/>
    <lineage>
        <taxon>Bacteria</taxon>
        <taxon>Bacillati</taxon>
        <taxon>Bacillota</taxon>
        <taxon>Bacilli</taxon>
        <taxon>Bacillales</taxon>
        <taxon>Bacillaceae</taxon>
        <taxon>Bacillus</taxon>
    </lineage>
</organism>
<dbReference type="InterPro" id="IPR012727">
    <property type="entry name" value="Gly_oxidase_ThiO"/>
</dbReference>
<evidence type="ECO:0000256" key="1">
    <source>
        <dbReference type="ARBA" id="ARBA00004948"/>
    </source>
</evidence>
<dbReference type="EMBL" id="CP015607">
    <property type="protein sequence ID" value="APT46822.1"/>
    <property type="molecule type" value="Genomic_DNA"/>
</dbReference>
<dbReference type="SUPFAM" id="SSF54373">
    <property type="entry name" value="FAD-linked reductases, C-terminal domain"/>
    <property type="match status" value="1"/>
</dbReference>
<dbReference type="GO" id="GO:0009228">
    <property type="term" value="P:thiamine biosynthetic process"/>
    <property type="evidence" value="ECO:0007669"/>
    <property type="project" value="UniProtKB-KW"/>
</dbReference>
<accession>A0A1L6ZK25</accession>
<dbReference type="UniPathway" id="UPA00060"/>
<name>A0A1L6ZK25_BACIA</name>
<feature type="transmembrane region" description="Helical" evidence="6">
    <location>
        <begin position="7"/>
        <end position="24"/>
    </location>
</feature>
<keyword evidence="6" id="KW-1133">Transmembrane helix</keyword>
<dbReference type="Gene3D" id="3.30.9.10">
    <property type="entry name" value="D-Amino Acid Oxidase, subunit A, domain 2"/>
    <property type="match status" value="1"/>
</dbReference>
<keyword evidence="2" id="KW-0784">Thiamine biosynthesis</keyword>
<dbReference type="Pfam" id="PF01266">
    <property type="entry name" value="DAO"/>
    <property type="match status" value="1"/>
</dbReference>
<dbReference type="Gene3D" id="3.50.50.60">
    <property type="entry name" value="FAD/NAD(P)-binding domain"/>
    <property type="match status" value="1"/>
</dbReference>
<dbReference type="EC" id="1.4.3.19" evidence="5"/>
<dbReference type="GO" id="GO:0043799">
    <property type="term" value="F:glycine oxidase activity"/>
    <property type="evidence" value="ECO:0007669"/>
    <property type="project" value="UniProtKB-EC"/>
</dbReference>
<dbReference type="GO" id="GO:0009229">
    <property type="term" value="P:thiamine diphosphate biosynthetic process"/>
    <property type="evidence" value="ECO:0007669"/>
    <property type="project" value="UniProtKB-UniPathway"/>
</dbReference>
<sequence length="370" mass="40804">MKKHYDVAIIGGGIIGVSIAYHLAKAGKQVVLFEANEIGKQTTSAAAGMLGAHAEGEGQEDVFFQAGRASQALYEKLKVDLLHESGIDIRTSAGGIMKVAFTEEEKQALCRMQHLSTFQWLDASSVKKCMPQVTDHMLGAGLIEEDVHVEPYAVCRALWQAAVRYGADVKECTPVIEVKRDKEALTVRTTKGTFTCDDLTVASGVWSGRFFEELGLSHSLYPVKGECVSVWNNGPALAHTIYHDHCYIVQRDSGKLVIGATMKPNERQAVPTLGGMEAVIQKASQLMPSIKEMPIEECWAGLRPATNDRHPYIGRHPEDKRILFAAGHYRNGILLAPITGEIIRDLILDEPVKEEWLHAFRIGRKEALFV</sequence>
<evidence type="ECO:0000256" key="2">
    <source>
        <dbReference type="ARBA" id="ARBA00022977"/>
    </source>
</evidence>
<keyword evidence="6" id="KW-0812">Transmembrane</keyword>
<dbReference type="NCBIfam" id="TIGR02352">
    <property type="entry name" value="thiamin_ThiO"/>
    <property type="match status" value="1"/>
</dbReference>
<dbReference type="RefSeq" id="WP_075622824.1">
    <property type="nucleotide sequence ID" value="NZ_CP015607.1"/>
</dbReference>
<comment type="pathway">
    <text evidence="1">Cofactor biosynthesis; thiamine diphosphate biosynthesis.</text>
</comment>
<evidence type="ECO:0000256" key="5">
    <source>
        <dbReference type="ARBA" id="ARBA00050018"/>
    </source>
</evidence>
<dbReference type="Proteomes" id="UP000185426">
    <property type="component" value="Chromosome"/>
</dbReference>
<evidence type="ECO:0000256" key="3">
    <source>
        <dbReference type="ARBA" id="ARBA00023002"/>
    </source>
</evidence>
<dbReference type="InterPro" id="IPR036188">
    <property type="entry name" value="FAD/NAD-bd_sf"/>
</dbReference>
<comment type="catalytic activity">
    <reaction evidence="4">
        <text>glycine + O2 + H2O = glyoxylate + H2O2 + NH4(+)</text>
        <dbReference type="Rhea" id="RHEA:11532"/>
        <dbReference type="ChEBI" id="CHEBI:15377"/>
        <dbReference type="ChEBI" id="CHEBI:15379"/>
        <dbReference type="ChEBI" id="CHEBI:16240"/>
        <dbReference type="ChEBI" id="CHEBI:28938"/>
        <dbReference type="ChEBI" id="CHEBI:36655"/>
        <dbReference type="ChEBI" id="CHEBI:57305"/>
        <dbReference type="EC" id="1.4.3.19"/>
    </reaction>
</comment>
<dbReference type="PANTHER" id="PTHR13847">
    <property type="entry name" value="SARCOSINE DEHYDROGENASE-RELATED"/>
    <property type="match status" value="1"/>
</dbReference>
<keyword evidence="3" id="KW-0560">Oxidoreductase</keyword>
<evidence type="ECO:0000313" key="8">
    <source>
        <dbReference type="EMBL" id="APT46822.1"/>
    </source>
</evidence>
<dbReference type="PANTHER" id="PTHR13847:SF289">
    <property type="entry name" value="GLYCINE OXIDASE"/>
    <property type="match status" value="1"/>
</dbReference>
<evidence type="ECO:0000259" key="7">
    <source>
        <dbReference type="Pfam" id="PF01266"/>
    </source>
</evidence>
<reference evidence="8 9" key="1">
    <citation type="submission" date="2016-05" db="EMBL/GenBank/DDBJ databases">
        <title>Complete Genome and Methylome Analysis of Psychrotrophic Bacterial Isolates from Antarctic Lake Untersee.</title>
        <authorList>
            <person name="Fomenkov A."/>
            <person name="Akimov V.N."/>
            <person name="Vasilyeva L.V."/>
            <person name="Andersen D."/>
            <person name="Vincze T."/>
            <person name="Roberts R.J."/>
        </authorList>
    </citation>
    <scope>NUCLEOTIDE SEQUENCE [LARGE SCALE GENOMIC DNA]</scope>
    <source>
        <strain evidence="8 9">U14-5</strain>
    </source>
</reference>
<protein>
    <recommendedName>
        <fullName evidence="5">glycine oxidase</fullName>
        <ecNumber evidence="5">1.4.3.19</ecNumber>
    </recommendedName>
</protein>
<dbReference type="SUPFAM" id="SSF51905">
    <property type="entry name" value="FAD/NAD(P)-binding domain"/>
    <property type="match status" value="1"/>
</dbReference>
<evidence type="ECO:0000256" key="4">
    <source>
        <dbReference type="ARBA" id="ARBA00049872"/>
    </source>
</evidence>
<feature type="domain" description="FAD dependent oxidoreductase" evidence="7">
    <location>
        <begin position="6"/>
        <end position="346"/>
    </location>
</feature>
<dbReference type="AlphaFoldDB" id="A0A1L6ZK25"/>
<proteinExistence type="predicted"/>
<dbReference type="InterPro" id="IPR006076">
    <property type="entry name" value="FAD-dep_OxRdtase"/>
</dbReference>
<evidence type="ECO:0000313" key="9">
    <source>
        <dbReference type="Proteomes" id="UP000185426"/>
    </source>
</evidence>
<gene>
    <name evidence="8" type="ORF">BSA145_13740</name>
</gene>
<keyword evidence="6" id="KW-0472">Membrane</keyword>
<dbReference type="GO" id="GO:0005737">
    <property type="term" value="C:cytoplasm"/>
    <property type="evidence" value="ECO:0007669"/>
    <property type="project" value="TreeGrafter"/>
</dbReference>
<dbReference type="GO" id="GO:0050660">
    <property type="term" value="F:flavin adenine dinucleotide binding"/>
    <property type="evidence" value="ECO:0007669"/>
    <property type="project" value="InterPro"/>
</dbReference>
<evidence type="ECO:0000256" key="6">
    <source>
        <dbReference type="SAM" id="Phobius"/>
    </source>
</evidence>